<dbReference type="Pfam" id="PF13439">
    <property type="entry name" value="Glyco_transf_4"/>
    <property type="match status" value="1"/>
</dbReference>
<dbReference type="Proteomes" id="UP000198618">
    <property type="component" value="Unassembled WGS sequence"/>
</dbReference>
<dbReference type="OrthoDB" id="9811902at2"/>
<dbReference type="STRING" id="930131.SAMN05216389_10343"/>
<evidence type="ECO:0000259" key="2">
    <source>
        <dbReference type="Pfam" id="PF13439"/>
    </source>
</evidence>
<keyword evidence="4" id="KW-1185">Reference proteome</keyword>
<accession>A0A1I0A513</accession>
<protein>
    <submittedName>
        <fullName evidence="3">Glycosyltransferase involved in cell wall bisynthesis</fullName>
    </submittedName>
</protein>
<evidence type="ECO:0000259" key="1">
    <source>
        <dbReference type="Pfam" id="PF00534"/>
    </source>
</evidence>
<dbReference type="SUPFAM" id="SSF53756">
    <property type="entry name" value="UDP-Glycosyltransferase/glycogen phosphorylase"/>
    <property type="match status" value="1"/>
</dbReference>
<dbReference type="PANTHER" id="PTHR45947:SF3">
    <property type="entry name" value="SULFOQUINOVOSYL TRANSFERASE SQD2"/>
    <property type="match status" value="1"/>
</dbReference>
<dbReference type="RefSeq" id="WP_090867293.1">
    <property type="nucleotide sequence ID" value="NZ_FOHE01000003.1"/>
</dbReference>
<dbReference type="InterPro" id="IPR001296">
    <property type="entry name" value="Glyco_trans_1"/>
</dbReference>
<feature type="domain" description="Glycosyltransferase subfamily 4-like N-terminal" evidence="2">
    <location>
        <begin position="27"/>
        <end position="214"/>
    </location>
</feature>
<gene>
    <name evidence="3" type="ORF">SAMN05216389_10343</name>
</gene>
<organism evidence="3 4">
    <name type="scientific">Oceanobacillus limi</name>
    <dbReference type="NCBI Taxonomy" id="930131"/>
    <lineage>
        <taxon>Bacteria</taxon>
        <taxon>Bacillati</taxon>
        <taxon>Bacillota</taxon>
        <taxon>Bacilli</taxon>
        <taxon>Bacillales</taxon>
        <taxon>Bacillaceae</taxon>
        <taxon>Oceanobacillus</taxon>
    </lineage>
</organism>
<name>A0A1I0A513_9BACI</name>
<evidence type="ECO:0000313" key="4">
    <source>
        <dbReference type="Proteomes" id="UP000198618"/>
    </source>
</evidence>
<dbReference type="InterPro" id="IPR050194">
    <property type="entry name" value="Glycosyltransferase_grp1"/>
</dbReference>
<dbReference type="InterPro" id="IPR028098">
    <property type="entry name" value="Glyco_trans_4-like_N"/>
</dbReference>
<dbReference type="PANTHER" id="PTHR45947">
    <property type="entry name" value="SULFOQUINOVOSYL TRANSFERASE SQD2"/>
    <property type="match status" value="1"/>
</dbReference>
<keyword evidence="3" id="KW-0808">Transferase</keyword>
<dbReference type="CDD" id="cd03794">
    <property type="entry name" value="GT4_WbuB-like"/>
    <property type="match status" value="1"/>
</dbReference>
<dbReference type="AlphaFoldDB" id="A0A1I0A513"/>
<evidence type="ECO:0000313" key="3">
    <source>
        <dbReference type="EMBL" id="SES88294.1"/>
    </source>
</evidence>
<dbReference type="Pfam" id="PF00534">
    <property type="entry name" value="Glycos_transf_1"/>
    <property type="match status" value="1"/>
</dbReference>
<proteinExistence type="predicted"/>
<feature type="domain" description="Glycosyl transferase family 1" evidence="1">
    <location>
        <begin position="230"/>
        <end position="395"/>
    </location>
</feature>
<sequence length="428" mass="48399">MHNKKIWIMNHYATDNFYNKGGRHYWFAENLIKNGYEPTIFCANTRHNSNDVIHIDHGKFASKVSDTIPFVFVKTSPYHDNGIDRIKNMLSFYKNLFPVAKEIANQYGKPDVILASSVHPLTLVAGIKIAKKLGVPCICEVRDLWPESIVAYGILKRENPFAKLLYQGEKWIYKKADAIIMSWEGGKDYIVEQGWDTTVDVSKVYHISNGVVLDTFDQNSTNYPIEDADLENNNYKNVVYTGSIRKVNNLGALLDAAKIIQQKGNQNIRFLIYGSGNELDMLEKRCEDEKINNVIFKGQVEKKQVPAILKKATINILHNSSTSLDRFGQSQNKLFEYLAAGKCIVQTYTTGYSVIEKYHCGISAPKQTPEDIAKAVITACSNEEETIEMGNNARNAAYDFDFSILTNKLINIVEHVTESEGSSNEPIR</sequence>
<dbReference type="EMBL" id="FOHE01000003">
    <property type="protein sequence ID" value="SES88294.1"/>
    <property type="molecule type" value="Genomic_DNA"/>
</dbReference>
<dbReference type="GO" id="GO:0016758">
    <property type="term" value="F:hexosyltransferase activity"/>
    <property type="evidence" value="ECO:0007669"/>
    <property type="project" value="TreeGrafter"/>
</dbReference>
<reference evidence="3 4" key="1">
    <citation type="submission" date="2016-10" db="EMBL/GenBank/DDBJ databases">
        <authorList>
            <person name="de Groot N.N."/>
        </authorList>
    </citation>
    <scope>NUCLEOTIDE SEQUENCE [LARGE SCALE GENOMIC DNA]</scope>
    <source>
        <strain evidence="3 4">IBRC-M 10780</strain>
    </source>
</reference>
<dbReference type="Gene3D" id="3.40.50.2000">
    <property type="entry name" value="Glycogen Phosphorylase B"/>
    <property type="match status" value="2"/>
</dbReference>